<accession>A0A918KN88</accession>
<gene>
    <name evidence="1" type="ORF">GCM10010515_41530</name>
</gene>
<sequence length="84" mass="9301">MDRAWMLFTSVDGTNLSDASLQGAYLRKIDLRTALLKAEQLLKSEIFGITNLPSEIEGDPRIQARIDRCEAALAARNGLIRPVT</sequence>
<organism evidence="1 2">
    <name type="scientific">Streptomyces fructofermentans</name>
    <dbReference type="NCBI Taxonomy" id="152141"/>
    <lineage>
        <taxon>Bacteria</taxon>
        <taxon>Bacillati</taxon>
        <taxon>Actinomycetota</taxon>
        <taxon>Actinomycetes</taxon>
        <taxon>Kitasatosporales</taxon>
        <taxon>Streptomycetaceae</taxon>
        <taxon>Streptomyces</taxon>
    </lineage>
</organism>
<dbReference type="Proteomes" id="UP000645555">
    <property type="component" value="Unassembled WGS sequence"/>
</dbReference>
<dbReference type="EMBL" id="BMWD01000014">
    <property type="protein sequence ID" value="GGX69577.1"/>
    <property type="molecule type" value="Genomic_DNA"/>
</dbReference>
<proteinExistence type="predicted"/>
<evidence type="ECO:0000313" key="1">
    <source>
        <dbReference type="EMBL" id="GGX69577.1"/>
    </source>
</evidence>
<dbReference type="AlphaFoldDB" id="A0A918KN88"/>
<protein>
    <submittedName>
        <fullName evidence="1">Uncharacterized protein</fullName>
    </submittedName>
</protein>
<reference evidence="1" key="2">
    <citation type="submission" date="2020-09" db="EMBL/GenBank/DDBJ databases">
        <authorList>
            <person name="Sun Q."/>
            <person name="Ohkuma M."/>
        </authorList>
    </citation>
    <scope>NUCLEOTIDE SEQUENCE</scope>
    <source>
        <strain evidence="1">JCM 4956</strain>
    </source>
</reference>
<reference evidence="1" key="1">
    <citation type="journal article" date="2014" name="Int. J. Syst. Evol. Microbiol.">
        <title>Complete genome sequence of Corynebacterium casei LMG S-19264T (=DSM 44701T), isolated from a smear-ripened cheese.</title>
        <authorList>
            <consortium name="US DOE Joint Genome Institute (JGI-PGF)"/>
            <person name="Walter F."/>
            <person name="Albersmeier A."/>
            <person name="Kalinowski J."/>
            <person name="Ruckert C."/>
        </authorList>
    </citation>
    <scope>NUCLEOTIDE SEQUENCE</scope>
    <source>
        <strain evidence="1">JCM 4956</strain>
    </source>
</reference>
<keyword evidence="2" id="KW-1185">Reference proteome</keyword>
<name>A0A918KN88_9ACTN</name>
<evidence type="ECO:0000313" key="2">
    <source>
        <dbReference type="Proteomes" id="UP000645555"/>
    </source>
</evidence>
<dbReference type="SUPFAM" id="SSF141571">
    <property type="entry name" value="Pentapeptide repeat-like"/>
    <property type="match status" value="1"/>
</dbReference>
<comment type="caution">
    <text evidence="1">The sequence shown here is derived from an EMBL/GenBank/DDBJ whole genome shotgun (WGS) entry which is preliminary data.</text>
</comment>